<comment type="subcellular location">
    <subcellularLocation>
        <location evidence="1">Cytoplasm</location>
    </subcellularLocation>
</comment>
<feature type="compositionally biased region" description="Basic and acidic residues" evidence="9">
    <location>
        <begin position="1351"/>
        <end position="1366"/>
    </location>
</feature>
<dbReference type="GO" id="GO:0015031">
    <property type="term" value="P:protein transport"/>
    <property type="evidence" value="ECO:0007669"/>
    <property type="project" value="UniProtKB-KW"/>
</dbReference>
<dbReference type="GO" id="GO:0016020">
    <property type="term" value="C:membrane"/>
    <property type="evidence" value="ECO:0007669"/>
    <property type="project" value="TreeGrafter"/>
</dbReference>
<dbReference type="PROSITE" id="PS50275">
    <property type="entry name" value="SAC"/>
    <property type="match status" value="1"/>
</dbReference>
<protein>
    <recommendedName>
        <fullName evidence="4">phosphoinositide 5-phosphatase</fullName>
        <ecNumber evidence="4">3.1.3.36</ecNumber>
    </recommendedName>
</protein>
<dbReference type="PANTHER" id="PTHR11200:SF257">
    <property type="entry name" value="PHOSPHOINOSITIDE 5-PHOSPHATASE"/>
    <property type="match status" value="1"/>
</dbReference>
<feature type="compositionally biased region" description="Basic and acidic residues" evidence="9">
    <location>
        <begin position="1276"/>
        <end position="1319"/>
    </location>
</feature>
<feature type="domain" description="SAC" evidence="10">
    <location>
        <begin position="169"/>
        <end position="535"/>
    </location>
</feature>
<evidence type="ECO:0000313" key="11">
    <source>
        <dbReference type="EMBL" id="KLT42535.1"/>
    </source>
</evidence>
<dbReference type="InterPro" id="IPR036691">
    <property type="entry name" value="Endo/exonu/phosph_ase_sf"/>
</dbReference>
<dbReference type="Proteomes" id="UP000053611">
    <property type="component" value="Unassembled WGS sequence"/>
</dbReference>
<evidence type="ECO:0000256" key="4">
    <source>
        <dbReference type="ARBA" id="ARBA00013044"/>
    </source>
</evidence>
<feature type="compositionally biased region" description="Pro residues" evidence="9">
    <location>
        <begin position="1072"/>
        <end position="1081"/>
    </location>
</feature>
<dbReference type="EMBL" id="KQ087204">
    <property type="protein sequence ID" value="KLT42535.1"/>
    <property type="molecule type" value="Genomic_DNA"/>
</dbReference>
<dbReference type="PANTHER" id="PTHR11200">
    <property type="entry name" value="INOSITOL 5-PHOSPHATASE"/>
    <property type="match status" value="1"/>
</dbReference>
<comment type="similarity">
    <text evidence="2">Belongs to the synaptojanin family.</text>
</comment>
<proteinExistence type="inferred from homology"/>
<feature type="region of interest" description="Disordered" evidence="9">
    <location>
        <begin position="962"/>
        <end position="1372"/>
    </location>
</feature>
<dbReference type="OrthoDB" id="405996at2759"/>
<evidence type="ECO:0000313" key="12">
    <source>
        <dbReference type="Proteomes" id="UP000053611"/>
    </source>
</evidence>
<sequence>MPARLYLRPQPRAFFLLTDTHALVFRQPGADESKATRSVVVAEFLPIDQVDTNGLVAAGQYRSVEGVLGVTSVPSERSPVPDVFLLLLTASTPLAPLIPGSTLRPARVVSVEFHSLTSNFWDPPGLVPSSSTFDPIDAEDAEYYHRADTRGNNMSLAQAAGVEDPWSGMRKYLESGGFFHAAGCQWDISRHLGSQGTNVVADEKGHGRSALEGWDERFVWNAHLLQPLLVFRQNLPDPVRDELDSHALLLPVIQGFVGSVPLGPGSWSPQEGKLSGLALISRLSCKRAGARFRTRGIDDDGNVANFVETEVILSTGGTIVSYNQIRGSVPLFWQQPQQGFGTLQQKVEITRPPQATQPAFDKHFLDLLEHYGAVHAINLLGQKDAEAMLSNAYSERFRALKAALADADDDSADSIARLTYTPYDFHSAVRLGKHEAVRTDLNAMGDVANSVDAFGYTAIDLANGEPIATQHGTFRTNCLDCLDRTNYVQEVLSTIALRGFLSSQGSALLNSPTLWSAHRELWADNGDRLSKTYAGTGALNTSATRSGRKTFAGLISDATKSVGRAYINNFLDKDKQAAIDLLLGLMAGQRPVVLFDPVSDSVQSALLARRNEYSTPRNLKIFSGTWNVNGKLPDAPLDDWLFPGDLAVDIYAIAFQEIVELTPQQIVQPDPAKKRVWEKEIMATFSRHSQESKYIMLRSEQLVGTALMIIVKESLLPAIRGIEYASKKTGLQGLSGNKGGIGFRFQLYDATVCLMTCHLAAGQSAYADRNADYRTISNGLTFLRGKTIDSHDIVIWAADFNYRIDMTNEEVRAAAEQDEFDVLVAADQLSLARDDGEVFPGYSEGALTFRPTYKYDNGTDTYDSSEKQRIPAWTDRVLYKGEGLHLRAYNCTPDLRTSDHRPVYALFEAVVPEVDEARRSAIAAELATKAREASASGRLDDHIERAAAGGVRGLVKEFTSVSLTPSPARSAVSTPEPRHPPSFSRDSKPQPRKPNLKDTVTSAYARLGQPPPLPPRSGTSSPASVEHAPYEPRRRPAPPPPAASEFRKIGLPPDTNEVTPMSTGDFVLVPSPVRPTPPLPQRKPSTASVASGTSLASTGNAAPALPPRPRPTKGSTLDWDAPLPDNLVPAVLPDNRSQPKPDALAELVRMKEAEAGESSKPVLASKPPPPPAPRRGISVAEKVVDAPSEKSERKPPLAPKPRGMSIDNAEVKSTLAPQRRMSVDKDERKPPPLAPKPARKSTDPPSPTATSQGHIAGAASASPTATSPKVPPTLKPKPEIKPKPEKHASEPQPKTEGKTDAKPKPEIKPKPELLPKPEKPMVQPKPELKPKPETANLSPKPEVITKAEATSPKDEPRQLKPSELRGRWPPTQ</sequence>
<dbReference type="FunFam" id="3.60.10.10:FF:000029">
    <property type="entry name" value="Inositol polyphosphate 5-phosphatase"/>
    <property type="match status" value="1"/>
</dbReference>
<dbReference type="GO" id="GO:0043813">
    <property type="term" value="F:phosphatidylinositol-3,5-bisphosphate 5-phosphatase activity"/>
    <property type="evidence" value="ECO:0007669"/>
    <property type="project" value="TreeGrafter"/>
</dbReference>
<evidence type="ECO:0000256" key="7">
    <source>
        <dbReference type="ARBA" id="ARBA00022801"/>
    </source>
</evidence>
<dbReference type="Gene3D" id="3.60.10.10">
    <property type="entry name" value="Endonuclease/exonuclease/phosphatase"/>
    <property type="match status" value="1"/>
</dbReference>
<dbReference type="SUPFAM" id="SSF56219">
    <property type="entry name" value="DNase I-like"/>
    <property type="match status" value="1"/>
</dbReference>
<dbReference type="GO" id="GO:0046856">
    <property type="term" value="P:phosphatidylinositol dephosphorylation"/>
    <property type="evidence" value="ECO:0007669"/>
    <property type="project" value="InterPro"/>
</dbReference>
<evidence type="ECO:0000256" key="6">
    <source>
        <dbReference type="ARBA" id="ARBA00022490"/>
    </source>
</evidence>
<keyword evidence="7" id="KW-0378">Hydrolase</keyword>
<evidence type="ECO:0000256" key="2">
    <source>
        <dbReference type="ARBA" id="ARBA00008943"/>
    </source>
</evidence>
<dbReference type="InterPro" id="IPR046985">
    <property type="entry name" value="IP5"/>
</dbReference>
<evidence type="ECO:0000256" key="8">
    <source>
        <dbReference type="ARBA" id="ARBA00022927"/>
    </source>
</evidence>
<feature type="compositionally biased region" description="Basic and acidic residues" evidence="9">
    <location>
        <begin position="1182"/>
        <end position="1195"/>
    </location>
</feature>
<dbReference type="STRING" id="879819.A0A0J0XN44"/>
<reference evidence="11 12" key="1">
    <citation type="submission" date="2015-03" db="EMBL/GenBank/DDBJ databases">
        <title>Genomics and transcriptomics of the oil-accumulating basidiomycete yeast T. oleaginosus allow insights into substrate utilization and the diverse evolutionary trajectories of mating systems in fungi.</title>
        <authorList>
            <consortium name="DOE Joint Genome Institute"/>
            <person name="Kourist R."/>
            <person name="Kracht O."/>
            <person name="Bracharz F."/>
            <person name="Lipzen A."/>
            <person name="Nolan M."/>
            <person name="Ohm R."/>
            <person name="Grigoriev I."/>
            <person name="Sun S."/>
            <person name="Heitman J."/>
            <person name="Bruck T."/>
            <person name="Nowrousian M."/>
        </authorList>
    </citation>
    <scope>NUCLEOTIDE SEQUENCE [LARGE SCALE GENOMIC DNA]</scope>
    <source>
        <strain evidence="11 12">IBC0246</strain>
    </source>
</reference>
<feature type="compositionally biased region" description="Polar residues" evidence="9">
    <location>
        <begin position="962"/>
        <end position="973"/>
    </location>
</feature>
<feature type="compositionally biased region" description="Low complexity" evidence="9">
    <location>
        <begin position="1258"/>
        <end position="1268"/>
    </location>
</feature>
<evidence type="ECO:0000256" key="3">
    <source>
        <dbReference type="ARBA" id="ARBA00009678"/>
    </source>
</evidence>
<feature type="compositionally biased region" description="Polar residues" evidence="9">
    <location>
        <begin position="1087"/>
        <end position="1100"/>
    </location>
</feature>
<dbReference type="GO" id="GO:0005737">
    <property type="term" value="C:cytoplasm"/>
    <property type="evidence" value="ECO:0007669"/>
    <property type="project" value="UniProtKB-SubCell"/>
</dbReference>
<evidence type="ECO:0000256" key="5">
    <source>
        <dbReference type="ARBA" id="ARBA00022448"/>
    </source>
</evidence>
<dbReference type="Pfam" id="PF02383">
    <property type="entry name" value="Syja_N"/>
    <property type="match status" value="1"/>
</dbReference>
<dbReference type="RefSeq" id="XP_018279026.1">
    <property type="nucleotide sequence ID" value="XM_018427450.1"/>
</dbReference>
<dbReference type="InterPro" id="IPR000300">
    <property type="entry name" value="IPPc"/>
</dbReference>
<evidence type="ECO:0000256" key="9">
    <source>
        <dbReference type="SAM" id="MobiDB-lite"/>
    </source>
</evidence>
<dbReference type="GeneID" id="28988053"/>
<name>A0A0J0XN44_9TREE</name>
<comment type="similarity">
    <text evidence="3">In the central section; belongs to the inositol 1,4,5-trisphosphate 5-phosphatase family.</text>
</comment>
<dbReference type="GO" id="GO:0004439">
    <property type="term" value="F:phosphatidylinositol-4,5-bisphosphate 5-phosphatase activity"/>
    <property type="evidence" value="ECO:0007669"/>
    <property type="project" value="UniProtKB-EC"/>
</dbReference>
<dbReference type="Pfam" id="PF22669">
    <property type="entry name" value="Exo_endo_phos2"/>
    <property type="match status" value="1"/>
</dbReference>
<keyword evidence="5" id="KW-0813">Transport</keyword>
<dbReference type="InterPro" id="IPR002013">
    <property type="entry name" value="SAC_dom"/>
</dbReference>
<dbReference type="SMART" id="SM00128">
    <property type="entry name" value="IPPc"/>
    <property type="match status" value="1"/>
</dbReference>
<gene>
    <name evidence="11" type="ORF">CC85DRAFT_83113</name>
</gene>
<feature type="compositionally biased region" description="Basic and acidic residues" evidence="9">
    <location>
        <begin position="1221"/>
        <end position="1230"/>
    </location>
</feature>
<evidence type="ECO:0000259" key="10">
    <source>
        <dbReference type="PROSITE" id="PS50275"/>
    </source>
</evidence>
<keyword evidence="6" id="KW-0963">Cytoplasm</keyword>
<dbReference type="EC" id="3.1.3.36" evidence="4"/>
<accession>A0A0J0XN44</accession>
<keyword evidence="8" id="KW-0653">Protein transport</keyword>
<keyword evidence="12" id="KW-1185">Reference proteome</keyword>
<evidence type="ECO:0000256" key="1">
    <source>
        <dbReference type="ARBA" id="ARBA00004496"/>
    </source>
</evidence>
<organism evidence="11 12">
    <name type="scientific">Cutaneotrichosporon oleaginosum</name>
    <dbReference type="NCBI Taxonomy" id="879819"/>
    <lineage>
        <taxon>Eukaryota</taxon>
        <taxon>Fungi</taxon>
        <taxon>Dikarya</taxon>
        <taxon>Basidiomycota</taxon>
        <taxon>Agaricomycotina</taxon>
        <taxon>Tremellomycetes</taxon>
        <taxon>Trichosporonales</taxon>
        <taxon>Trichosporonaceae</taxon>
        <taxon>Cutaneotrichosporon</taxon>
    </lineage>
</organism>